<keyword evidence="1" id="KW-0614">Plasmid</keyword>
<dbReference type="EMBL" id="CP032092">
    <property type="protein sequence ID" value="AXV67726.1"/>
    <property type="molecule type" value="Genomic_DNA"/>
</dbReference>
<dbReference type="Proteomes" id="UP000264605">
    <property type="component" value="Plasmid unnamed2"/>
</dbReference>
<reference evidence="1 2" key="1">
    <citation type="submission" date="2018-08" db="EMBL/GenBank/DDBJ databases">
        <title>Draft genome sequence of Pseudoalteromonas donghaensis HJ51.</title>
        <authorList>
            <person name="Oh J."/>
            <person name="Roh D."/>
        </authorList>
    </citation>
    <scope>NUCLEOTIDE SEQUENCE [LARGE SCALE GENOMIC DNA]</scope>
    <source>
        <strain evidence="1 2">HJ51</strain>
        <plasmid evidence="1 2">unnamed2</plasmid>
    </source>
</reference>
<dbReference type="AlphaFoldDB" id="A0AAD0S4P3"/>
<evidence type="ECO:0000313" key="2">
    <source>
        <dbReference type="Proteomes" id="UP000264605"/>
    </source>
</evidence>
<accession>A0AAD0S4P3</accession>
<evidence type="ECO:0000313" key="1">
    <source>
        <dbReference type="EMBL" id="AXV67726.1"/>
    </source>
</evidence>
<organism evidence="1 2">
    <name type="scientific">Pseudoalteromonas lipolytica</name>
    <dbReference type="NCBI Taxonomy" id="570156"/>
    <lineage>
        <taxon>Bacteria</taxon>
        <taxon>Pseudomonadati</taxon>
        <taxon>Pseudomonadota</taxon>
        <taxon>Gammaproteobacteria</taxon>
        <taxon>Alteromonadales</taxon>
        <taxon>Pseudoalteromonadaceae</taxon>
        <taxon>Pseudoalteromonas</taxon>
    </lineage>
</organism>
<sequence length="83" mass="9897">MKSEDFRSFLNKYRLSKQQAMHIFGFKKTTYHKYTSPKYEEEMSNSVSIICECLDHMGKGKAKRYLELKLSTHRDKSVRKLLT</sequence>
<proteinExistence type="predicted"/>
<gene>
    <name evidence="1" type="ORF">D0907_20570</name>
</gene>
<dbReference type="KEGG" id="pdj:D0907_20570"/>
<geneLocation type="plasmid" evidence="1 2">
    <name>unnamed2</name>
</geneLocation>
<protein>
    <submittedName>
        <fullName evidence="1">Uncharacterized protein</fullName>
    </submittedName>
</protein>
<name>A0AAD0S4P3_9GAMM</name>